<comment type="caution">
    <text evidence="2">The sequence shown here is derived from an EMBL/GenBank/DDBJ whole genome shotgun (WGS) entry which is preliminary data.</text>
</comment>
<evidence type="ECO:0000313" key="3">
    <source>
        <dbReference type="Proteomes" id="UP000468638"/>
    </source>
</evidence>
<dbReference type="RefSeq" id="WP_160850421.1">
    <property type="nucleotide sequence ID" value="NZ_WMEQ01000017.1"/>
</dbReference>
<protein>
    <submittedName>
        <fullName evidence="2">Uncharacterized protein</fullName>
    </submittedName>
</protein>
<accession>A0A6I5A564</accession>
<evidence type="ECO:0000313" key="2">
    <source>
        <dbReference type="EMBL" id="MYL35464.1"/>
    </source>
</evidence>
<evidence type="ECO:0000256" key="1">
    <source>
        <dbReference type="SAM" id="Coils"/>
    </source>
</evidence>
<dbReference type="AlphaFoldDB" id="A0A6I5A564"/>
<proteinExistence type="predicted"/>
<sequence length="60" mass="7127">MTAQNKFSQHQTGWERIDRLFAETDELIEEYNNTKKKVELARANFTPERPTLLNRLFGKT</sequence>
<keyword evidence="1" id="KW-0175">Coiled coil</keyword>
<dbReference type="Proteomes" id="UP000468638">
    <property type="component" value="Unassembled WGS sequence"/>
</dbReference>
<feature type="coiled-coil region" evidence="1">
    <location>
        <begin position="17"/>
        <end position="44"/>
    </location>
</feature>
<name>A0A6I5A564_9BACI</name>
<dbReference type="EMBL" id="WMEQ01000017">
    <property type="protein sequence ID" value="MYL35464.1"/>
    <property type="molecule type" value="Genomic_DNA"/>
</dbReference>
<organism evidence="2 3">
    <name type="scientific">Pontibacillus yanchengensis</name>
    <dbReference type="NCBI Taxonomy" id="462910"/>
    <lineage>
        <taxon>Bacteria</taxon>
        <taxon>Bacillati</taxon>
        <taxon>Bacillota</taxon>
        <taxon>Bacilli</taxon>
        <taxon>Bacillales</taxon>
        <taxon>Bacillaceae</taxon>
        <taxon>Pontibacillus</taxon>
    </lineage>
</organism>
<gene>
    <name evidence="2" type="ORF">GLW05_17940</name>
</gene>
<reference evidence="2 3" key="1">
    <citation type="submission" date="2019-11" db="EMBL/GenBank/DDBJ databases">
        <title>Genome sequences of 17 halophilic strains isolated from different environments.</title>
        <authorList>
            <person name="Furrow R.E."/>
        </authorList>
    </citation>
    <scope>NUCLEOTIDE SEQUENCE [LARGE SCALE GENOMIC DNA]</scope>
    <source>
        <strain evidence="2 3">22514_16_FS</strain>
    </source>
</reference>